<feature type="transmembrane region" description="Helical" evidence="5">
    <location>
        <begin position="322"/>
        <end position="341"/>
    </location>
</feature>
<keyword evidence="2 5" id="KW-0812">Transmembrane</keyword>
<feature type="transmembrane region" description="Helical" evidence="5">
    <location>
        <begin position="409"/>
        <end position="429"/>
    </location>
</feature>
<feature type="transmembrane region" description="Helical" evidence="5">
    <location>
        <begin position="61"/>
        <end position="79"/>
    </location>
</feature>
<protein>
    <submittedName>
        <fullName evidence="7">MFS transporter</fullName>
    </submittedName>
</protein>
<organism evidence="7 8">
    <name type="scientific">Caballeronia novacaledonica</name>
    <dbReference type="NCBI Taxonomy" id="1544861"/>
    <lineage>
        <taxon>Bacteria</taxon>
        <taxon>Pseudomonadati</taxon>
        <taxon>Pseudomonadota</taxon>
        <taxon>Betaproteobacteria</taxon>
        <taxon>Burkholderiales</taxon>
        <taxon>Burkholderiaceae</taxon>
        <taxon>Caballeronia</taxon>
    </lineage>
</organism>
<feature type="transmembrane region" description="Helical" evidence="5">
    <location>
        <begin position="347"/>
        <end position="368"/>
    </location>
</feature>
<evidence type="ECO:0000256" key="4">
    <source>
        <dbReference type="ARBA" id="ARBA00023136"/>
    </source>
</evidence>
<dbReference type="OrthoDB" id="7066727at2"/>
<dbReference type="PANTHER" id="PTHR23508:SF10">
    <property type="entry name" value="CARBOXYLIC ACID TRANSPORTER PROTEIN HOMOLOG"/>
    <property type="match status" value="1"/>
</dbReference>
<evidence type="ECO:0000256" key="3">
    <source>
        <dbReference type="ARBA" id="ARBA00022989"/>
    </source>
</evidence>
<dbReference type="PROSITE" id="PS00217">
    <property type="entry name" value="SUGAR_TRANSPORT_2"/>
    <property type="match status" value="1"/>
</dbReference>
<dbReference type="GO" id="GO:0005886">
    <property type="term" value="C:plasma membrane"/>
    <property type="evidence" value="ECO:0007669"/>
    <property type="project" value="TreeGrafter"/>
</dbReference>
<dbReference type="Gene3D" id="1.20.1250.20">
    <property type="entry name" value="MFS general substrate transporter like domains"/>
    <property type="match status" value="2"/>
</dbReference>
<evidence type="ECO:0000256" key="1">
    <source>
        <dbReference type="ARBA" id="ARBA00004141"/>
    </source>
</evidence>
<name>A0A2U3IEL8_9BURK</name>
<dbReference type="GO" id="GO:0046943">
    <property type="term" value="F:carboxylic acid transmembrane transporter activity"/>
    <property type="evidence" value="ECO:0007669"/>
    <property type="project" value="TreeGrafter"/>
</dbReference>
<evidence type="ECO:0000256" key="2">
    <source>
        <dbReference type="ARBA" id="ARBA00022692"/>
    </source>
</evidence>
<dbReference type="AlphaFoldDB" id="A0A2U3IEL8"/>
<feature type="transmembrane region" description="Helical" evidence="5">
    <location>
        <begin position="120"/>
        <end position="138"/>
    </location>
</feature>
<dbReference type="Pfam" id="PF07690">
    <property type="entry name" value="MFS_1"/>
    <property type="match status" value="1"/>
</dbReference>
<gene>
    <name evidence="7" type="ORF">NOV72_05773</name>
</gene>
<sequence>MAALSDSSPLASFDPPARTTYLVLLLCFLTIVAEGYDIGVMGTIVPSLLADPQWKLTPIEIGAMGSAALFGTLFGSYIISVVSDLVGRKSLLIVCVALFSLSMLGAAWAPTPFVFSVSRFIGGLGLGGVISAAAALTVEYSPPGKRNLNFALMYSGYSIGALLSAVVGIALLQSHGWRLVVALGATPLLALPFLWVLLPESLDFLLARGQTAKAHALAERLGIERSALYRPAEAVSSKASLGAVFAEVFSRQNIRATISLWIAQVAAVMVIYGLGTWLPQLMRKMGYDLGPSLSFFAVFMLSSAIGGIVIGRISDMIGARKTIVGGYVIGALAVSGLTIHGGLIANYVLVALAGFGSIGVAMVQLGFIANYYKAHARASATGWAVGIGRFGAMSGPMVGAYLAAQNVDVKWNFFAFAAAALVAAAAIALTRSPHARDA</sequence>
<feature type="transmembrane region" description="Helical" evidence="5">
    <location>
        <begin position="21"/>
        <end position="49"/>
    </location>
</feature>
<keyword evidence="8" id="KW-1185">Reference proteome</keyword>
<feature type="transmembrane region" description="Helical" evidence="5">
    <location>
        <begin position="150"/>
        <end position="171"/>
    </location>
</feature>
<feature type="domain" description="Major facilitator superfamily (MFS) profile" evidence="6">
    <location>
        <begin position="23"/>
        <end position="436"/>
    </location>
</feature>
<dbReference type="SUPFAM" id="SSF103473">
    <property type="entry name" value="MFS general substrate transporter"/>
    <property type="match status" value="1"/>
</dbReference>
<feature type="transmembrane region" description="Helical" evidence="5">
    <location>
        <begin position="290"/>
        <end position="310"/>
    </location>
</feature>
<proteinExistence type="predicted"/>
<dbReference type="EMBL" id="OGTP01000033">
    <property type="protein sequence ID" value="SPB18573.1"/>
    <property type="molecule type" value="Genomic_DNA"/>
</dbReference>
<evidence type="ECO:0000313" key="7">
    <source>
        <dbReference type="EMBL" id="SPB18573.1"/>
    </source>
</evidence>
<dbReference type="Proteomes" id="UP000238169">
    <property type="component" value="Unassembled WGS sequence"/>
</dbReference>
<evidence type="ECO:0000256" key="5">
    <source>
        <dbReference type="SAM" id="Phobius"/>
    </source>
</evidence>
<feature type="transmembrane region" description="Helical" evidence="5">
    <location>
        <begin position="177"/>
        <end position="198"/>
    </location>
</feature>
<evidence type="ECO:0000313" key="8">
    <source>
        <dbReference type="Proteomes" id="UP000238169"/>
    </source>
</evidence>
<feature type="transmembrane region" description="Helical" evidence="5">
    <location>
        <begin position="91"/>
        <end position="108"/>
    </location>
</feature>
<dbReference type="RefSeq" id="WP_106858019.1">
    <property type="nucleotide sequence ID" value="NZ_OGTP01000033.1"/>
</dbReference>
<keyword evidence="3 5" id="KW-1133">Transmembrane helix</keyword>
<dbReference type="PANTHER" id="PTHR23508">
    <property type="entry name" value="CARBOXYLIC ACID TRANSPORTER PROTEIN HOMOLOG"/>
    <property type="match status" value="1"/>
</dbReference>
<evidence type="ECO:0000259" key="6">
    <source>
        <dbReference type="PROSITE" id="PS50850"/>
    </source>
</evidence>
<reference evidence="8" key="1">
    <citation type="submission" date="2018-01" db="EMBL/GenBank/DDBJ databases">
        <authorList>
            <person name="Peeters C."/>
        </authorList>
    </citation>
    <scope>NUCLEOTIDE SEQUENCE [LARGE SCALE GENOMIC DNA]</scope>
</reference>
<dbReference type="InterPro" id="IPR020846">
    <property type="entry name" value="MFS_dom"/>
</dbReference>
<dbReference type="InterPro" id="IPR036259">
    <property type="entry name" value="MFS_trans_sf"/>
</dbReference>
<feature type="transmembrane region" description="Helical" evidence="5">
    <location>
        <begin position="380"/>
        <end position="403"/>
    </location>
</feature>
<dbReference type="PROSITE" id="PS50850">
    <property type="entry name" value="MFS"/>
    <property type="match status" value="1"/>
</dbReference>
<dbReference type="InterPro" id="IPR005829">
    <property type="entry name" value="Sugar_transporter_CS"/>
</dbReference>
<comment type="subcellular location">
    <subcellularLocation>
        <location evidence="1">Membrane</location>
        <topology evidence="1">Multi-pass membrane protein</topology>
    </subcellularLocation>
</comment>
<accession>A0A2U3IEL8</accession>
<dbReference type="InterPro" id="IPR011701">
    <property type="entry name" value="MFS"/>
</dbReference>
<feature type="transmembrane region" description="Helical" evidence="5">
    <location>
        <begin position="258"/>
        <end position="278"/>
    </location>
</feature>
<keyword evidence="4 5" id="KW-0472">Membrane</keyword>